<dbReference type="RefSeq" id="WP_139169408.1">
    <property type="nucleotide sequence ID" value="NZ_FNFH01000002.1"/>
</dbReference>
<dbReference type="Pfam" id="PF02036">
    <property type="entry name" value="SCP2"/>
    <property type="match status" value="1"/>
</dbReference>
<feature type="domain" description="SCP2" evidence="2">
    <location>
        <begin position="46"/>
        <end position="139"/>
    </location>
</feature>
<evidence type="ECO:0000259" key="2">
    <source>
        <dbReference type="Pfam" id="PF02036"/>
    </source>
</evidence>
<dbReference type="OrthoDB" id="5292463at2"/>
<dbReference type="AlphaFoldDB" id="A0A1G8XJ10"/>
<comment type="function">
    <text evidence="1">Required for O(2)-independent ubiquinone (coenzyme Q) biosynthesis. Likely functions as an accessory factor.</text>
</comment>
<comment type="similarity">
    <text evidence="1">Belongs to the UbiT family.</text>
</comment>
<keyword evidence="1" id="KW-0831">Ubiquinone biosynthesis</keyword>
<dbReference type="SUPFAM" id="SSF55718">
    <property type="entry name" value="SCP-like"/>
    <property type="match status" value="1"/>
</dbReference>
<keyword evidence="4" id="KW-1185">Reference proteome</keyword>
<reference evidence="4" key="1">
    <citation type="submission" date="2016-10" db="EMBL/GenBank/DDBJ databases">
        <authorList>
            <person name="Varghese N."/>
            <person name="Submissions S."/>
        </authorList>
    </citation>
    <scope>NUCLEOTIDE SEQUENCE [LARGE SCALE GENOMIC DNA]</scope>
    <source>
        <strain evidence="4">CGMCC 1.10658</strain>
    </source>
</reference>
<dbReference type="STRING" id="658219.SAMN05216212_1117"/>
<proteinExistence type="inferred from homology"/>
<organism evidence="3 4">
    <name type="scientific">Microbulbifer yueqingensis</name>
    <dbReference type="NCBI Taxonomy" id="658219"/>
    <lineage>
        <taxon>Bacteria</taxon>
        <taxon>Pseudomonadati</taxon>
        <taxon>Pseudomonadota</taxon>
        <taxon>Gammaproteobacteria</taxon>
        <taxon>Cellvibrionales</taxon>
        <taxon>Microbulbiferaceae</taxon>
        <taxon>Microbulbifer</taxon>
    </lineage>
</organism>
<dbReference type="GO" id="GO:0006744">
    <property type="term" value="P:ubiquinone biosynthetic process"/>
    <property type="evidence" value="ECO:0007669"/>
    <property type="project" value="UniProtKB-UniRule"/>
</dbReference>
<accession>A0A1G8XJ10</accession>
<name>A0A1G8XJ10_9GAMM</name>
<dbReference type="InterPro" id="IPR036527">
    <property type="entry name" value="SCP2_sterol-bd_dom_sf"/>
</dbReference>
<dbReference type="HAMAP" id="MF_02231">
    <property type="entry name" value="UbiT"/>
    <property type="match status" value="1"/>
</dbReference>
<sequence length="173" mass="18659">MNSSNSLTRSLASPLASTGYRLGCAVLKRMPSRPLELALVQLVNRQLRQEIADGEFDFLDGRLLEVAVTDLGLHLRITKSGERLQARSAGQPADATIAATARDFLAIANGAEDPDTLFFQRRLTVSGDTELGLTAKNSLDAVDRRRLPAGLQRCLLVMAGFLEAAAAPQARRS</sequence>
<evidence type="ECO:0000313" key="3">
    <source>
        <dbReference type="EMBL" id="SDJ90531.1"/>
    </source>
</evidence>
<evidence type="ECO:0000313" key="4">
    <source>
        <dbReference type="Proteomes" id="UP000199305"/>
    </source>
</evidence>
<dbReference type="EMBL" id="FNFH01000002">
    <property type="protein sequence ID" value="SDJ90531.1"/>
    <property type="molecule type" value="Genomic_DNA"/>
</dbReference>
<dbReference type="InterPro" id="IPR003033">
    <property type="entry name" value="SCP2_sterol-bd_dom"/>
</dbReference>
<dbReference type="InterPro" id="IPR016830">
    <property type="entry name" value="UbiT"/>
</dbReference>
<comment type="pathway">
    <text evidence="1">Cofactor biosynthesis; ubiquinone biosynthesis.</text>
</comment>
<gene>
    <name evidence="1" type="primary">ubiT</name>
    <name evidence="3" type="ORF">SAMN05216212_1117</name>
</gene>
<dbReference type="Proteomes" id="UP000199305">
    <property type="component" value="Unassembled WGS sequence"/>
</dbReference>
<dbReference type="Gene3D" id="3.30.1050.10">
    <property type="entry name" value="SCP2 sterol-binding domain"/>
    <property type="match status" value="1"/>
</dbReference>
<dbReference type="UniPathway" id="UPA00232"/>
<evidence type="ECO:0000256" key="1">
    <source>
        <dbReference type="HAMAP-Rule" id="MF_02231"/>
    </source>
</evidence>
<protein>
    <recommendedName>
        <fullName evidence="1">Ubiquinone biosynthesis accessory factor UbiT</fullName>
    </recommendedName>
</protein>